<evidence type="ECO:0000256" key="2">
    <source>
        <dbReference type="SAM" id="Phobius"/>
    </source>
</evidence>
<feature type="region of interest" description="Disordered" evidence="1">
    <location>
        <begin position="112"/>
        <end position="150"/>
    </location>
</feature>
<name>A0A375YYV8_MYCSH</name>
<keyword evidence="2" id="KW-0812">Transmembrane</keyword>
<dbReference type="RefSeq" id="WP_181786704.1">
    <property type="nucleotide sequence ID" value="NZ_UEGW01000001.1"/>
</dbReference>
<protein>
    <recommendedName>
        <fullName evidence="5">Transmembrane protein</fullName>
    </recommendedName>
</protein>
<keyword evidence="2" id="KW-0472">Membrane</keyword>
<keyword evidence="2" id="KW-1133">Transmembrane helix</keyword>
<sequence>MDARVITRGRLGMLIGAVLLAVGLIALSFPVYLDSYDRYGLQVKCGNGYVTQLLQATVDDHEQPPGAATHYVDECKSALLHRRVLTLPLTAAGTVILMAVLIAWMRAKSPNSAAPPCEQRPDHTEEEFHEAAVLDRRYRAHRPPPHDTTL</sequence>
<dbReference type="AlphaFoldDB" id="A0A375YYV8"/>
<evidence type="ECO:0008006" key="5">
    <source>
        <dbReference type="Google" id="ProtNLM"/>
    </source>
</evidence>
<evidence type="ECO:0000313" key="3">
    <source>
        <dbReference type="EMBL" id="SRX94078.1"/>
    </source>
</evidence>
<proteinExistence type="predicted"/>
<dbReference type="STRING" id="29313.BHQ16_15485"/>
<accession>A0A375YYV8</accession>
<gene>
    <name evidence="3" type="ORF">MSP7336_02326</name>
</gene>
<feature type="transmembrane region" description="Helical" evidence="2">
    <location>
        <begin position="85"/>
        <end position="104"/>
    </location>
</feature>
<reference evidence="3 4" key="1">
    <citation type="submission" date="2018-05" db="EMBL/GenBank/DDBJ databases">
        <authorList>
            <consortium name="IHU Genomes"/>
        </authorList>
    </citation>
    <scope>NUCLEOTIDE SEQUENCE [LARGE SCALE GENOMIC DNA]</scope>
    <source>
        <strain evidence="3 4">P7336</strain>
    </source>
</reference>
<evidence type="ECO:0000256" key="1">
    <source>
        <dbReference type="SAM" id="MobiDB-lite"/>
    </source>
</evidence>
<dbReference type="Proteomes" id="UP000252015">
    <property type="component" value="Unassembled WGS sequence"/>
</dbReference>
<keyword evidence="4" id="KW-1185">Reference proteome</keyword>
<feature type="transmembrane region" description="Helical" evidence="2">
    <location>
        <begin position="12"/>
        <end position="33"/>
    </location>
</feature>
<dbReference type="EMBL" id="UEGW01000001">
    <property type="protein sequence ID" value="SRX94078.1"/>
    <property type="molecule type" value="Genomic_DNA"/>
</dbReference>
<organism evidence="3 4">
    <name type="scientific">Mycobacterium shimoidei</name>
    <dbReference type="NCBI Taxonomy" id="29313"/>
    <lineage>
        <taxon>Bacteria</taxon>
        <taxon>Bacillati</taxon>
        <taxon>Actinomycetota</taxon>
        <taxon>Actinomycetes</taxon>
        <taxon>Mycobacteriales</taxon>
        <taxon>Mycobacteriaceae</taxon>
        <taxon>Mycobacterium</taxon>
    </lineage>
</organism>
<evidence type="ECO:0000313" key="4">
    <source>
        <dbReference type="Proteomes" id="UP000252015"/>
    </source>
</evidence>